<evidence type="ECO:0000256" key="6">
    <source>
        <dbReference type="ARBA" id="ARBA00044891"/>
    </source>
</evidence>
<evidence type="ECO:0000256" key="17">
    <source>
        <dbReference type="ARBA" id="ARBA00045709"/>
    </source>
</evidence>
<evidence type="ECO:0000256" key="8">
    <source>
        <dbReference type="ARBA" id="ARBA00044898"/>
    </source>
</evidence>
<evidence type="ECO:0000256" key="18">
    <source>
        <dbReference type="ARBA" id="ARBA00046376"/>
    </source>
</evidence>
<dbReference type="PROSITE" id="PS50850">
    <property type="entry name" value="MFS"/>
    <property type="match status" value="1"/>
</dbReference>
<dbReference type="GO" id="GO:0016020">
    <property type="term" value="C:membrane"/>
    <property type="evidence" value="ECO:0007669"/>
    <property type="project" value="UniProtKB-SubCell"/>
</dbReference>
<feature type="transmembrane region" description="Helical" evidence="20">
    <location>
        <begin position="414"/>
        <end position="433"/>
    </location>
</feature>
<evidence type="ECO:0000259" key="21">
    <source>
        <dbReference type="PROSITE" id="PS50850"/>
    </source>
</evidence>
<keyword evidence="20" id="KW-0812">Transmembrane</keyword>
<feature type="transmembrane region" description="Helical" evidence="20">
    <location>
        <begin position="508"/>
        <end position="531"/>
    </location>
</feature>
<feature type="transmembrane region" description="Helical" evidence="20">
    <location>
        <begin position="357"/>
        <end position="376"/>
    </location>
</feature>
<dbReference type="InterPro" id="IPR036259">
    <property type="entry name" value="MFS_trans_sf"/>
</dbReference>
<comment type="catalytic activity">
    <reaction evidence="12">
        <text>L-histidyl-L-alpha-amino acid(out) = L-histidyl-L-alpha-amino acid(in)</text>
        <dbReference type="Rhea" id="RHEA:79379"/>
        <dbReference type="ChEBI" id="CHEBI:229964"/>
    </reaction>
</comment>
<dbReference type="AlphaFoldDB" id="A0A015MSR4"/>
<evidence type="ECO:0000256" key="14">
    <source>
        <dbReference type="ARBA" id="ARBA00044924"/>
    </source>
</evidence>
<evidence type="ECO:0000256" key="1">
    <source>
        <dbReference type="ARBA" id="ARBA00004141"/>
    </source>
</evidence>
<feature type="compositionally biased region" description="Low complexity" evidence="19">
    <location>
        <begin position="1"/>
        <end position="21"/>
    </location>
</feature>
<evidence type="ECO:0000256" key="15">
    <source>
        <dbReference type="ARBA" id="ARBA00044985"/>
    </source>
</evidence>
<dbReference type="PANTHER" id="PTHR23512">
    <property type="entry name" value="MAJOR FACILITATOR SUPERFAMILY DOMAIN-CONTAINING PROTEIN 1"/>
    <property type="match status" value="1"/>
</dbReference>
<comment type="caution">
    <text evidence="22">The sequence shown here is derived from an EMBL/GenBank/DDBJ whole genome shotgun (WGS) entry which is preliminary data.</text>
</comment>
<dbReference type="Gene3D" id="1.20.1250.20">
    <property type="entry name" value="MFS general substrate transporter like domains"/>
    <property type="match status" value="2"/>
</dbReference>
<dbReference type="OMA" id="KIIQLPW"/>
<dbReference type="Pfam" id="PF07690">
    <property type="entry name" value="MFS_1"/>
    <property type="match status" value="1"/>
</dbReference>
<evidence type="ECO:0000256" key="7">
    <source>
        <dbReference type="ARBA" id="ARBA00044893"/>
    </source>
</evidence>
<comment type="subunit">
    <text evidence="18">Homodimer. Interacts with lysosomal protein GLMP (via lumenal domain); the interaction starts while both proteins are still in the endoplasmic reticulum and is required for stabilization of MFSD1 in lysosomes but has no direct effect on its targeting to lysosomes or transporter activity.</text>
</comment>
<evidence type="ECO:0000256" key="9">
    <source>
        <dbReference type="ARBA" id="ARBA00044899"/>
    </source>
</evidence>
<feature type="transmembrane region" description="Helical" evidence="20">
    <location>
        <begin position="453"/>
        <end position="473"/>
    </location>
</feature>
<evidence type="ECO:0000256" key="16">
    <source>
        <dbReference type="ARBA" id="ARBA00045018"/>
    </source>
</evidence>
<comment type="catalytic activity">
    <reaction evidence="3">
        <text>L-histidyl-glycine(out) = L-histidyl-glycine(in)</text>
        <dbReference type="Rhea" id="RHEA:79395"/>
        <dbReference type="ChEBI" id="CHEBI:229957"/>
    </reaction>
</comment>
<organism evidence="22 23">
    <name type="scientific">Rhizophagus irregularis (strain DAOM 197198w)</name>
    <name type="common">Glomus intraradices</name>
    <dbReference type="NCBI Taxonomy" id="1432141"/>
    <lineage>
        <taxon>Eukaryota</taxon>
        <taxon>Fungi</taxon>
        <taxon>Fungi incertae sedis</taxon>
        <taxon>Mucoromycota</taxon>
        <taxon>Glomeromycotina</taxon>
        <taxon>Glomeromycetes</taxon>
        <taxon>Glomerales</taxon>
        <taxon>Glomeraceae</taxon>
        <taxon>Rhizophagus</taxon>
    </lineage>
</organism>
<evidence type="ECO:0000256" key="12">
    <source>
        <dbReference type="ARBA" id="ARBA00044912"/>
    </source>
</evidence>
<dbReference type="STRING" id="1432141.A0A015MSR4"/>
<gene>
    <name evidence="22" type="ORF">RirG_093170</name>
</gene>
<feature type="transmembrane region" description="Helical" evidence="20">
    <location>
        <begin position="142"/>
        <end position="161"/>
    </location>
</feature>
<evidence type="ECO:0000256" key="11">
    <source>
        <dbReference type="ARBA" id="ARBA00044903"/>
    </source>
</evidence>
<dbReference type="PANTHER" id="PTHR23512:SF12">
    <property type="entry name" value="TRANSPORTER, PUTATIVE (AFU_ORTHOLOGUE AFUA_4G00260)-RELATED"/>
    <property type="match status" value="1"/>
</dbReference>
<evidence type="ECO:0000256" key="19">
    <source>
        <dbReference type="SAM" id="MobiDB-lite"/>
    </source>
</evidence>
<comment type="catalytic activity">
    <reaction evidence="10">
        <text>L-lysyl-L-lysine(out) = L-lysyl-L-lysine(in)</text>
        <dbReference type="Rhea" id="RHEA:79403"/>
        <dbReference type="ChEBI" id="CHEBI:229956"/>
    </reaction>
</comment>
<comment type="catalytic activity">
    <reaction evidence="11">
        <text>L-arginyl-glycine(out) = L-arginyl-glycine(in)</text>
        <dbReference type="Rhea" id="RHEA:79391"/>
        <dbReference type="ChEBI" id="CHEBI:229955"/>
    </reaction>
</comment>
<sequence>MTSTEPLLSLSQRRPSLYSSSNGSAYEAIPTRSSLSSELPEERRLSFDSDYEDNESHKASLEEVTYEEERPWKYKLIALLCVLSLSVGSHYAAHTLGALKSIVKKELGISNSQYGVLQSSVSLVNTILPILGGVFIDIFGTSIGSILATSLIAIGSVFVALSTNLRSFVVMVIGRFLYGIGSGTIVTVQMAILSHWFKGKGLAIVVGIQVAASRMSSFLGNLTVVPIWERTGFYGWAFWFSAFLCIVSLIINITYILLMRILHDKLSQQEMMKIKQKKHFSPKKVLVFPTIYWIFVLLEILLGSAWTSFLHIHTELIKTRWNSTDEYAAYTSSIAQFLPIFISPFLGYFLDRFGNRSLTIIASSVFLTISMYLIGFVELSPIIIVTGMICFSISLSLGPVGLLSSIPILLPLDYVGTALGIVKSSLNIGSTIYDILVGLLQDLEGGKYGMVMSFYLGSSICAILVSILLYSVAKNWRDGILDMKDDERKRKHDTVKVEEFNQPTRKNYFYIITFIVLLIVSWILFFFKFFID</sequence>
<comment type="catalytic activity">
    <reaction evidence="4">
        <text>L-alpha-aminoacyl-L-arginine(out) = L-alpha-aminoacyl-L-arginine(in)</text>
        <dbReference type="Rhea" id="RHEA:79367"/>
        <dbReference type="ChEBI" id="CHEBI:229968"/>
    </reaction>
</comment>
<proteinExistence type="predicted"/>
<dbReference type="SMR" id="A0A015MSR4"/>
<keyword evidence="20" id="KW-1133">Transmembrane helix</keyword>
<comment type="catalytic activity">
    <reaction evidence="5">
        <text>L-alpha-aminoacyl-L-histidine(out) = L-alpha-aminoacyl-L-histidine(in)</text>
        <dbReference type="Rhea" id="RHEA:79375"/>
        <dbReference type="ChEBI" id="CHEBI:229967"/>
    </reaction>
</comment>
<feature type="transmembrane region" description="Helical" evidence="20">
    <location>
        <begin position="382"/>
        <end position="402"/>
    </location>
</feature>
<dbReference type="EMBL" id="JEMT01016782">
    <property type="protein sequence ID" value="EXX69778.1"/>
    <property type="molecule type" value="Genomic_DNA"/>
</dbReference>
<keyword evidence="20" id="KW-0472">Membrane</keyword>
<comment type="catalytic activity">
    <reaction evidence="13">
        <text>L-alanyl-L-lysine(out) = L-alanyl-L-lysine(in)</text>
        <dbReference type="Rhea" id="RHEA:79415"/>
        <dbReference type="ChEBI" id="CHEBI:192470"/>
    </reaction>
</comment>
<dbReference type="OrthoDB" id="424834at2759"/>
<evidence type="ECO:0000313" key="22">
    <source>
        <dbReference type="EMBL" id="EXX69778.1"/>
    </source>
</evidence>
<protein>
    <recommendedName>
        <fullName evidence="15">Lysosomal dipeptide transporter MFSD1</fullName>
    </recommendedName>
    <alternativeName>
        <fullName evidence="16">Major facilitator superfamily domain-containing protein 1</fullName>
    </alternativeName>
</protein>
<evidence type="ECO:0000313" key="23">
    <source>
        <dbReference type="Proteomes" id="UP000022910"/>
    </source>
</evidence>
<feature type="transmembrane region" description="Helical" evidence="20">
    <location>
        <begin position="236"/>
        <end position="258"/>
    </location>
</feature>
<keyword evidence="23" id="KW-1185">Reference proteome</keyword>
<dbReference type="InterPro" id="IPR011701">
    <property type="entry name" value="MFS"/>
</dbReference>
<comment type="catalytic activity">
    <reaction evidence="14">
        <text>L-lysyl-glycine(out) = L-lysyl-glycine(in)</text>
        <dbReference type="Rhea" id="RHEA:79407"/>
        <dbReference type="ChEBI" id="CHEBI:191202"/>
    </reaction>
</comment>
<feature type="transmembrane region" description="Helical" evidence="20">
    <location>
        <begin position="327"/>
        <end position="350"/>
    </location>
</feature>
<feature type="region of interest" description="Disordered" evidence="19">
    <location>
        <begin position="1"/>
        <end position="41"/>
    </location>
</feature>
<comment type="catalytic activity">
    <reaction evidence="7">
        <text>L-alpha-aminoacyl-L-lysine(out) = L-alpha-aminoacyl-L-lysine(in)</text>
        <dbReference type="Rhea" id="RHEA:79383"/>
        <dbReference type="ChEBI" id="CHEBI:229966"/>
    </reaction>
</comment>
<comment type="subcellular location">
    <subcellularLocation>
        <location evidence="1">Membrane</location>
        <topology evidence="1">Multi-pass membrane protein</topology>
    </subcellularLocation>
</comment>
<dbReference type="HOGENOM" id="CLU_030987_0_0_1"/>
<comment type="catalytic activity">
    <reaction evidence="9">
        <text>L-arginyl-L-alpha-amino acid(out) = L-arginyl-L-alpha-amino acid(in)</text>
        <dbReference type="Rhea" id="RHEA:79371"/>
        <dbReference type="ChEBI" id="CHEBI:84315"/>
    </reaction>
</comment>
<feature type="domain" description="Major facilitator superfamily (MFS) profile" evidence="21">
    <location>
        <begin position="76"/>
        <end position="476"/>
    </location>
</feature>
<dbReference type="InterPro" id="IPR052187">
    <property type="entry name" value="MFSD1"/>
</dbReference>
<evidence type="ECO:0000256" key="20">
    <source>
        <dbReference type="SAM" id="Phobius"/>
    </source>
</evidence>
<evidence type="ECO:0000256" key="3">
    <source>
        <dbReference type="ARBA" id="ARBA00044878"/>
    </source>
</evidence>
<comment type="catalytic activity">
    <reaction evidence="2">
        <text>L-lysyl-L-alanine(out) = L-lysyl-L-alanine(in)</text>
        <dbReference type="Rhea" id="RHEA:79399"/>
        <dbReference type="ChEBI" id="CHEBI:229954"/>
    </reaction>
</comment>
<comment type="catalytic activity">
    <reaction evidence="8">
        <text>L-aspartyl-L-lysine(out) = L-aspartyl-L-lysine(in)</text>
        <dbReference type="Rhea" id="RHEA:79411"/>
        <dbReference type="ChEBI" id="CHEBI:229953"/>
    </reaction>
</comment>
<evidence type="ECO:0000256" key="13">
    <source>
        <dbReference type="ARBA" id="ARBA00044919"/>
    </source>
</evidence>
<feature type="transmembrane region" description="Helical" evidence="20">
    <location>
        <begin position="168"/>
        <end position="192"/>
    </location>
</feature>
<evidence type="ECO:0000256" key="10">
    <source>
        <dbReference type="ARBA" id="ARBA00044900"/>
    </source>
</evidence>
<feature type="transmembrane region" description="Helical" evidence="20">
    <location>
        <begin position="285"/>
        <end position="307"/>
    </location>
</feature>
<evidence type="ECO:0000256" key="2">
    <source>
        <dbReference type="ARBA" id="ARBA00044876"/>
    </source>
</evidence>
<name>A0A015MSR4_RHIIW</name>
<dbReference type="Proteomes" id="UP000022910">
    <property type="component" value="Unassembled WGS sequence"/>
</dbReference>
<accession>A0A015MSR4</accession>
<comment type="catalytic activity">
    <reaction evidence="6">
        <text>L-lysyl-L-alpha-amino acid(out) = L-lysyl-L-alpha-amino acid(in)</text>
        <dbReference type="Rhea" id="RHEA:79387"/>
        <dbReference type="ChEBI" id="CHEBI:229965"/>
    </reaction>
</comment>
<evidence type="ECO:0000256" key="4">
    <source>
        <dbReference type="ARBA" id="ARBA00044881"/>
    </source>
</evidence>
<comment type="function">
    <text evidence="17">Lysosomal dipeptide uniporter that selectively exports lysine, arginine or histidine-containing dipeptides with a net positive charge from the lysosome lumen into the cytosol. Could play a role in a specific type of protein O-glycosylation indirectly regulating macrophages migration and tissue invasion. Also essential for liver homeostasis.</text>
</comment>
<dbReference type="InterPro" id="IPR020846">
    <property type="entry name" value="MFS_dom"/>
</dbReference>
<reference evidence="22 23" key="1">
    <citation type="submission" date="2014-02" db="EMBL/GenBank/DDBJ databases">
        <title>Single nucleus genome sequencing reveals high similarity among nuclei of an endomycorrhizal fungus.</title>
        <authorList>
            <person name="Lin K."/>
            <person name="Geurts R."/>
            <person name="Zhang Z."/>
            <person name="Limpens E."/>
            <person name="Saunders D.G."/>
            <person name="Mu D."/>
            <person name="Pang E."/>
            <person name="Cao H."/>
            <person name="Cha H."/>
            <person name="Lin T."/>
            <person name="Zhou Q."/>
            <person name="Shang Y."/>
            <person name="Li Y."/>
            <person name="Ivanov S."/>
            <person name="Sharma T."/>
            <person name="Velzen R.V."/>
            <person name="Ruijter N.D."/>
            <person name="Aanen D.K."/>
            <person name="Win J."/>
            <person name="Kamoun S."/>
            <person name="Bisseling T."/>
            <person name="Huang S."/>
        </authorList>
    </citation>
    <scope>NUCLEOTIDE SEQUENCE [LARGE SCALE GENOMIC DNA]</scope>
    <source>
        <strain evidence="23">DAOM197198w</strain>
    </source>
</reference>
<evidence type="ECO:0000256" key="5">
    <source>
        <dbReference type="ARBA" id="ARBA00044884"/>
    </source>
</evidence>
<dbReference type="GO" id="GO:0022857">
    <property type="term" value="F:transmembrane transporter activity"/>
    <property type="evidence" value="ECO:0007669"/>
    <property type="project" value="InterPro"/>
</dbReference>
<dbReference type="SUPFAM" id="SSF103473">
    <property type="entry name" value="MFS general substrate transporter"/>
    <property type="match status" value="1"/>
</dbReference>